<organism evidence="2 3">
    <name type="scientific">Lachnospira hominis</name>
    <name type="common">ex Liu et al. 2021</name>
    <dbReference type="NCBI Taxonomy" id="2763051"/>
    <lineage>
        <taxon>Bacteria</taxon>
        <taxon>Bacillati</taxon>
        <taxon>Bacillota</taxon>
        <taxon>Clostridia</taxon>
        <taxon>Lachnospirales</taxon>
        <taxon>Lachnospiraceae</taxon>
        <taxon>Lachnospira</taxon>
    </lineage>
</organism>
<dbReference type="Pfam" id="PF13524">
    <property type="entry name" value="Glyco_trans_1_2"/>
    <property type="match status" value="1"/>
</dbReference>
<sequence length="391" mass="45204">MKIFFYKYGSICEPDISDSFRRLGFEVIDEDMEIYNKNLLPSQCVETVSKKLIDGQFTFVFTINFFPWLSDLCEIMHLKYISLIVDSPVLELYSYSLKNDCNRIFLFDRCLYNEFEPFNQGHIFHVPLAADVNRIQNVIKNASTSEKAKFASDISFIGSTYQEKCPFNRSELNDADRGFTDGIIEAQLKVYGYNFIEELITEDFATRFLEATPGSYRFPESYRQKNRALVAQQYISVKVAEQERLRALRMLSDNFNVDIYTGSDTSSMPHIHNRGFAKSLTEMPIIFNQSKINLNITAKSIRSGLSLRIFDVLAAGGFLITNYQTELPEFFEIGKDLVAYDSFDSLKELCSYYLAHDNEREEIARHGFETVARLHTYDTRILQMLDMAFPG</sequence>
<reference evidence="2 3" key="1">
    <citation type="submission" date="2020-08" db="EMBL/GenBank/DDBJ databases">
        <title>Genome public.</title>
        <authorList>
            <person name="Liu C."/>
            <person name="Sun Q."/>
        </authorList>
    </citation>
    <scope>NUCLEOTIDE SEQUENCE [LARGE SCALE GENOMIC DNA]</scope>
    <source>
        <strain evidence="2 3">NSJ-43</strain>
    </source>
</reference>
<gene>
    <name evidence="2" type="ORF">H8S01_11750</name>
</gene>
<comment type="caution">
    <text evidence="2">The sequence shown here is derived from an EMBL/GenBank/DDBJ whole genome shotgun (WGS) entry which is preliminary data.</text>
</comment>
<name>A0ABR7G2H1_9FIRM</name>
<evidence type="ECO:0000313" key="3">
    <source>
        <dbReference type="Proteomes" id="UP000628463"/>
    </source>
</evidence>
<dbReference type="Proteomes" id="UP000628463">
    <property type="component" value="Unassembled WGS sequence"/>
</dbReference>
<protein>
    <submittedName>
        <fullName evidence="2">Glycosyltransferase</fullName>
    </submittedName>
</protein>
<evidence type="ECO:0000313" key="2">
    <source>
        <dbReference type="EMBL" id="MBC5681626.1"/>
    </source>
</evidence>
<feature type="domain" description="Spore protein YkvP/CgeB glycosyl transferase-like" evidence="1">
    <location>
        <begin position="270"/>
        <end position="386"/>
    </location>
</feature>
<proteinExistence type="predicted"/>
<dbReference type="InterPro" id="IPR055259">
    <property type="entry name" value="YkvP/CgeB_Glyco_trans-like"/>
</dbReference>
<evidence type="ECO:0000259" key="1">
    <source>
        <dbReference type="Pfam" id="PF13524"/>
    </source>
</evidence>
<accession>A0ABR7G2H1</accession>
<dbReference type="RefSeq" id="WP_186837291.1">
    <property type="nucleotide sequence ID" value="NZ_JACOPD010000009.1"/>
</dbReference>
<dbReference type="EMBL" id="JACOPD010000009">
    <property type="protein sequence ID" value="MBC5681626.1"/>
    <property type="molecule type" value="Genomic_DNA"/>
</dbReference>
<keyword evidence="3" id="KW-1185">Reference proteome</keyword>